<dbReference type="PANTHER" id="PTHR13369:SF3">
    <property type="entry name" value="METHYLTRANSFERASE DOMAIN-CONTAINING PROTEIN"/>
    <property type="match status" value="1"/>
</dbReference>
<proteinExistence type="predicted"/>
<dbReference type="Gene3D" id="3.40.50.150">
    <property type="entry name" value="Vaccinia Virus protein VP39"/>
    <property type="match status" value="1"/>
</dbReference>
<feature type="region of interest" description="Disordered" evidence="1">
    <location>
        <begin position="130"/>
        <end position="153"/>
    </location>
</feature>
<evidence type="ECO:0000313" key="4">
    <source>
        <dbReference type="Proteomes" id="UP000542125"/>
    </source>
</evidence>
<dbReference type="InterPro" id="IPR029063">
    <property type="entry name" value="SAM-dependent_MTases_sf"/>
</dbReference>
<dbReference type="SUPFAM" id="SSF53335">
    <property type="entry name" value="S-adenosyl-L-methionine-dependent methyltransferases"/>
    <property type="match status" value="1"/>
</dbReference>
<sequence>MTAPSSPHIPSDHDDPNRQPVDDFLALARQALADGTVVTLVLAGYRGEGDLKRVQARAVVLKDAPMLSLLYRHATKDITKNFPVDEGLQTLRTLLGSEFRNAQLTTRTQDIQLAFSKKGKATVRVGKAAQAGGGSADAGSAGDGASAATTGHNREKHRYLDLGRPFLVELGVTDRDHKLVPAMSRKWKQINKFIEVFAAALSASPLGSAATPIRVADFGSGKGYLTFAIHDYLQGVLARPTQVTGVELRQELVDLCNGAIERLGLQGLTFDAGDVRSYAPQPLDVMIALHACDIATDYAIHMGIRAGASVIMCSPCCHKEVRPQLLSPHPLRPILQHGVHLGQEAEMLTDGIRALLLDAAGYDTQVFEFISLEHTNKNKMILAVKRATPKAPEPVLAQIDEIKRFYGIKAQCLETLLKADALV</sequence>
<dbReference type="PANTHER" id="PTHR13369">
    <property type="match status" value="1"/>
</dbReference>
<dbReference type="EMBL" id="JACBYR010000003">
    <property type="protein sequence ID" value="NYE85863.1"/>
    <property type="molecule type" value="Genomic_DNA"/>
</dbReference>
<feature type="compositionally biased region" description="Basic and acidic residues" evidence="1">
    <location>
        <begin position="10"/>
        <end position="20"/>
    </location>
</feature>
<keyword evidence="4" id="KW-1185">Reference proteome</keyword>
<dbReference type="GO" id="GO:0005737">
    <property type="term" value="C:cytoplasm"/>
    <property type="evidence" value="ECO:0007669"/>
    <property type="project" value="TreeGrafter"/>
</dbReference>
<dbReference type="InterPro" id="IPR025714">
    <property type="entry name" value="Methyltranfer_dom"/>
</dbReference>
<evidence type="ECO:0000313" key="3">
    <source>
        <dbReference type="EMBL" id="NYE85863.1"/>
    </source>
</evidence>
<gene>
    <name evidence="3" type="ORF">FHW18_005182</name>
</gene>
<dbReference type="Pfam" id="PF13679">
    <property type="entry name" value="Methyltransf_32"/>
    <property type="match status" value="1"/>
</dbReference>
<evidence type="ECO:0000256" key="1">
    <source>
        <dbReference type="SAM" id="MobiDB-lite"/>
    </source>
</evidence>
<dbReference type="GO" id="GO:0008168">
    <property type="term" value="F:methyltransferase activity"/>
    <property type="evidence" value="ECO:0007669"/>
    <property type="project" value="UniProtKB-KW"/>
</dbReference>
<keyword evidence="3" id="KW-0489">Methyltransferase</keyword>
<evidence type="ECO:0000259" key="2">
    <source>
        <dbReference type="Pfam" id="PF13679"/>
    </source>
</evidence>
<protein>
    <submittedName>
        <fullName evidence="3">SAM-dependent methyltransferase</fullName>
    </submittedName>
</protein>
<organism evidence="3 4">
    <name type="scientific">Pigmentiphaga litoralis</name>
    <dbReference type="NCBI Taxonomy" id="516702"/>
    <lineage>
        <taxon>Bacteria</taxon>
        <taxon>Pseudomonadati</taxon>
        <taxon>Pseudomonadota</taxon>
        <taxon>Betaproteobacteria</taxon>
        <taxon>Burkholderiales</taxon>
        <taxon>Alcaligenaceae</taxon>
        <taxon>Pigmentiphaga</taxon>
    </lineage>
</organism>
<reference evidence="3 4" key="1">
    <citation type="submission" date="2020-07" db="EMBL/GenBank/DDBJ databases">
        <title>Genomic Encyclopedia of Type Strains, Phase IV (KMG-V): Genome sequencing to study the core and pangenomes of soil and plant-associated prokaryotes.</title>
        <authorList>
            <person name="Whitman W."/>
        </authorList>
    </citation>
    <scope>NUCLEOTIDE SEQUENCE [LARGE SCALE GENOMIC DNA]</scope>
    <source>
        <strain evidence="3 4">SAS40</strain>
    </source>
</reference>
<dbReference type="RefSeq" id="WP_179590323.1">
    <property type="nucleotide sequence ID" value="NZ_JACBYR010000003.1"/>
</dbReference>
<name>A0A7Y9IZB5_9BURK</name>
<dbReference type="Proteomes" id="UP000542125">
    <property type="component" value="Unassembled WGS sequence"/>
</dbReference>
<feature type="compositionally biased region" description="Low complexity" evidence="1">
    <location>
        <begin position="137"/>
        <end position="151"/>
    </location>
</feature>
<feature type="domain" description="Methyltransferase" evidence="2">
    <location>
        <begin position="185"/>
        <end position="323"/>
    </location>
</feature>
<keyword evidence="3" id="KW-0808">Transferase</keyword>
<accession>A0A7Y9IZB5</accession>
<dbReference type="AlphaFoldDB" id="A0A7Y9IZB5"/>
<dbReference type="CDD" id="cd02440">
    <property type="entry name" value="AdoMet_MTases"/>
    <property type="match status" value="1"/>
</dbReference>
<feature type="region of interest" description="Disordered" evidence="1">
    <location>
        <begin position="1"/>
        <end position="20"/>
    </location>
</feature>
<comment type="caution">
    <text evidence="3">The sequence shown here is derived from an EMBL/GenBank/DDBJ whole genome shotgun (WGS) entry which is preliminary data.</text>
</comment>
<dbReference type="GO" id="GO:0032259">
    <property type="term" value="P:methylation"/>
    <property type="evidence" value="ECO:0007669"/>
    <property type="project" value="UniProtKB-KW"/>
</dbReference>